<accession>A0A4C2A7V0</accession>
<organism evidence="2 3">
    <name type="scientific">Eumeta variegata</name>
    <name type="common">Bagworm moth</name>
    <name type="synonym">Eumeta japonica</name>
    <dbReference type="NCBI Taxonomy" id="151549"/>
    <lineage>
        <taxon>Eukaryota</taxon>
        <taxon>Metazoa</taxon>
        <taxon>Ecdysozoa</taxon>
        <taxon>Arthropoda</taxon>
        <taxon>Hexapoda</taxon>
        <taxon>Insecta</taxon>
        <taxon>Pterygota</taxon>
        <taxon>Neoptera</taxon>
        <taxon>Endopterygota</taxon>
        <taxon>Lepidoptera</taxon>
        <taxon>Glossata</taxon>
        <taxon>Ditrysia</taxon>
        <taxon>Tineoidea</taxon>
        <taxon>Psychidae</taxon>
        <taxon>Oiketicinae</taxon>
        <taxon>Eumeta</taxon>
    </lineage>
</organism>
<dbReference type="EMBL" id="BGZK01002580">
    <property type="protein sequence ID" value="GBP95055.1"/>
    <property type="molecule type" value="Genomic_DNA"/>
</dbReference>
<name>A0A4C2A7V0_EUMVA</name>
<dbReference type="Proteomes" id="UP000299102">
    <property type="component" value="Unassembled WGS sequence"/>
</dbReference>
<evidence type="ECO:0000313" key="2">
    <source>
        <dbReference type="EMBL" id="GBP95055.1"/>
    </source>
</evidence>
<protein>
    <submittedName>
        <fullName evidence="2">Uncharacterized protein</fullName>
    </submittedName>
</protein>
<keyword evidence="3" id="KW-1185">Reference proteome</keyword>
<evidence type="ECO:0000313" key="3">
    <source>
        <dbReference type="Proteomes" id="UP000299102"/>
    </source>
</evidence>
<reference evidence="2 3" key="1">
    <citation type="journal article" date="2019" name="Commun. Biol.">
        <title>The bagworm genome reveals a unique fibroin gene that provides high tensile strength.</title>
        <authorList>
            <person name="Kono N."/>
            <person name="Nakamura H."/>
            <person name="Ohtoshi R."/>
            <person name="Tomita M."/>
            <person name="Numata K."/>
            <person name="Arakawa K."/>
        </authorList>
    </citation>
    <scope>NUCLEOTIDE SEQUENCE [LARGE SCALE GENOMIC DNA]</scope>
</reference>
<evidence type="ECO:0000256" key="1">
    <source>
        <dbReference type="SAM" id="MobiDB-lite"/>
    </source>
</evidence>
<dbReference type="AlphaFoldDB" id="A0A4C2A7V0"/>
<gene>
    <name evidence="2" type="ORF">EVAR_60385_1</name>
</gene>
<proteinExistence type="predicted"/>
<comment type="caution">
    <text evidence="2">The sequence shown here is derived from an EMBL/GenBank/DDBJ whole genome shotgun (WGS) entry which is preliminary data.</text>
</comment>
<feature type="region of interest" description="Disordered" evidence="1">
    <location>
        <begin position="21"/>
        <end position="66"/>
    </location>
</feature>
<sequence>MAKAGSRRRWKCVIVESAIPGRRHRIGDDARRQRPSVLADNAGRKDYSPPTDVTRLRDGMSQEWAD</sequence>